<keyword evidence="5 7" id="KW-1133">Transmembrane helix</keyword>
<dbReference type="PRINTS" id="PR00173">
    <property type="entry name" value="EDTRNSPORT"/>
</dbReference>
<dbReference type="EMBL" id="CAEZZB010000015">
    <property type="protein sequence ID" value="CAB4740837.1"/>
    <property type="molecule type" value="Genomic_DNA"/>
</dbReference>
<dbReference type="CDD" id="cd06261">
    <property type="entry name" value="TM_PBP2"/>
    <property type="match status" value="2"/>
</dbReference>
<dbReference type="SUPFAM" id="SSF161098">
    <property type="entry name" value="MetI-like"/>
    <property type="match status" value="1"/>
</dbReference>
<feature type="transmembrane region" description="Helical" evidence="7">
    <location>
        <begin position="230"/>
        <end position="250"/>
    </location>
</feature>
<feature type="transmembrane region" description="Helical" evidence="7">
    <location>
        <begin position="285"/>
        <end position="306"/>
    </location>
</feature>
<feature type="transmembrane region" description="Helical" evidence="7">
    <location>
        <begin position="313"/>
        <end position="331"/>
    </location>
</feature>
<feature type="domain" description="ABC transmembrane type-1" evidence="8">
    <location>
        <begin position="100"/>
        <end position="504"/>
    </location>
</feature>
<gene>
    <name evidence="9" type="ORF">UFOPK2816_00269</name>
</gene>
<comment type="subcellular location">
    <subcellularLocation>
        <location evidence="1">Cell membrane</location>
        <topology evidence="1">Multi-pass membrane protein</topology>
    </subcellularLocation>
</comment>
<feature type="transmembrane region" description="Helical" evidence="7">
    <location>
        <begin position="377"/>
        <end position="397"/>
    </location>
</feature>
<feature type="transmembrane region" description="Helical" evidence="7">
    <location>
        <begin position="439"/>
        <end position="461"/>
    </location>
</feature>
<organism evidence="9">
    <name type="scientific">freshwater metagenome</name>
    <dbReference type="NCBI Taxonomy" id="449393"/>
    <lineage>
        <taxon>unclassified sequences</taxon>
        <taxon>metagenomes</taxon>
        <taxon>ecological metagenomes</taxon>
    </lineage>
</organism>
<evidence type="ECO:0000256" key="2">
    <source>
        <dbReference type="ARBA" id="ARBA00022448"/>
    </source>
</evidence>
<dbReference type="PANTHER" id="PTHR43163:SF9">
    <property type="entry name" value="ABC TRANSPORTER PERMEASE PROTEIN"/>
    <property type="match status" value="1"/>
</dbReference>
<dbReference type="InterPro" id="IPR035906">
    <property type="entry name" value="MetI-like_sf"/>
</dbReference>
<accession>A0A6J6T1U1</accession>
<dbReference type="PANTHER" id="PTHR43163">
    <property type="entry name" value="DIPEPTIDE TRANSPORT SYSTEM PERMEASE PROTEIN DPPB-RELATED"/>
    <property type="match status" value="1"/>
</dbReference>
<feature type="transmembrane region" description="Helical" evidence="7">
    <location>
        <begin position="102"/>
        <end position="124"/>
    </location>
</feature>
<dbReference type="Gene3D" id="1.10.3720.10">
    <property type="entry name" value="MetI-like"/>
    <property type="match status" value="1"/>
</dbReference>
<dbReference type="GO" id="GO:0055085">
    <property type="term" value="P:transmembrane transport"/>
    <property type="evidence" value="ECO:0007669"/>
    <property type="project" value="InterPro"/>
</dbReference>
<keyword evidence="3" id="KW-1003">Cell membrane</keyword>
<evidence type="ECO:0000259" key="8">
    <source>
        <dbReference type="PROSITE" id="PS50928"/>
    </source>
</evidence>
<dbReference type="PROSITE" id="PS50928">
    <property type="entry name" value="ABC_TM1"/>
    <property type="match status" value="1"/>
</dbReference>
<reference evidence="9" key="1">
    <citation type="submission" date="2020-05" db="EMBL/GenBank/DDBJ databases">
        <authorList>
            <person name="Chiriac C."/>
            <person name="Salcher M."/>
            <person name="Ghai R."/>
            <person name="Kavagutti S V."/>
        </authorList>
    </citation>
    <scope>NUCLEOTIDE SEQUENCE</scope>
</reference>
<proteinExistence type="predicted"/>
<protein>
    <submittedName>
        <fullName evidence="9">Unannotated protein</fullName>
    </submittedName>
</protein>
<evidence type="ECO:0000313" key="9">
    <source>
        <dbReference type="EMBL" id="CAB4740837.1"/>
    </source>
</evidence>
<dbReference type="Pfam" id="PF00528">
    <property type="entry name" value="BPD_transp_1"/>
    <property type="match status" value="1"/>
</dbReference>
<feature type="transmembrane region" description="Helical" evidence="7">
    <location>
        <begin position="200"/>
        <end position="218"/>
    </location>
</feature>
<evidence type="ECO:0000256" key="4">
    <source>
        <dbReference type="ARBA" id="ARBA00022692"/>
    </source>
</evidence>
<feature type="transmembrane region" description="Helical" evidence="7">
    <location>
        <begin position="481"/>
        <end position="507"/>
    </location>
</feature>
<evidence type="ECO:0000256" key="7">
    <source>
        <dbReference type="SAM" id="Phobius"/>
    </source>
</evidence>
<evidence type="ECO:0000256" key="1">
    <source>
        <dbReference type="ARBA" id="ARBA00004651"/>
    </source>
</evidence>
<evidence type="ECO:0000256" key="6">
    <source>
        <dbReference type="ARBA" id="ARBA00023136"/>
    </source>
</evidence>
<name>A0A6J6T1U1_9ZZZZ</name>
<evidence type="ECO:0000256" key="3">
    <source>
        <dbReference type="ARBA" id="ARBA00022475"/>
    </source>
</evidence>
<sequence length="515" mass="56623">MLAYISRRFGMMLVVVFGSSFFAYNLQAYSSDPLAAFGESTEINKNYLMAKMIRDLQLDVPPPIRYFSWLRGIVSGLWGDLDLGLTTSKIPVAEMIAQAIPVTVRLVITSTFLAIILGVSVGMITAMRQYSRFDYVMTFISFLLFSLPIFWVAVLLKEFMAIQFNDFLEDPVIPPQVILVAALIFGLVIAGFVGGTRANFFSVIAGAAVFAGAVLAFVSSSKWFLEPSLGIFGIFFLALTNAAIVIQLISGLDNKKGLRAGFGTAIAVAILYYPLQTLMPANASFLNVLAVFVVTIATGVAIGYFISPIDRRVYMRIGVFTALLSTLPIIVDRFLREFAEYTNSDAINGRPVPTLGQGNDQLTEEQLSNYWISGLDVAIHLVLPTIALTLISFAGYVRFSRGSLLEVLNMDYIRTARAKGLSERTVIVRHGMRNAMLPLTTILVNDFAGLFGGAIITEGVFAWKGMGQVFNDAIRNYDLNLFMGVFMISAFLTVIANFVADLLYGVVDPRIRIRK</sequence>
<evidence type="ECO:0000256" key="5">
    <source>
        <dbReference type="ARBA" id="ARBA00022989"/>
    </source>
</evidence>
<dbReference type="GO" id="GO:0005886">
    <property type="term" value="C:plasma membrane"/>
    <property type="evidence" value="ECO:0007669"/>
    <property type="project" value="UniProtKB-SubCell"/>
</dbReference>
<dbReference type="AlphaFoldDB" id="A0A6J6T1U1"/>
<keyword evidence="2" id="KW-0813">Transport</keyword>
<feature type="transmembrane region" description="Helical" evidence="7">
    <location>
        <begin position="176"/>
        <end position="193"/>
    </location>
</feature>
<dbReference type="InterPro" id="IPR000515">
    <property type="entry name" value="MetI-like"/>
</dbReference>
<keyword evidence="4 7" id="KW-0812">Transmembrane</keyword>
<feature type="transmembrane region" description="Helical" evidence="7">
    <location>
        <begin position="136"/>
        <end position="156"/>
    </location>
</feature>
<keyword evidence="6 7" id="KW-0472">Membrane</keyword>
<feature type="transmembrane region" description="Helical" evidence="7">
    <location>
        <begin position="257"/>
        <end position="273"/>
    </location>
</feature>